<feature type="binding site" evidence="6">
    <location>
        <position position="257"/>
    </location>
    <ligand>
        <name>(6S)-NADPHX</name>
        <dbReference type="ChEBI" id="CHEBI:64076"/>
    </ligand>
</feature>
<reference evidence="9" key="1">
    <citation type="submission" date="2021-03" db="EMBL/GenBank/DDBJ databases">
        <title>Leucobacter chromiisoli sp. nov., isolated from chromium-containing soil of chemical plant.</title>
        <authorList>
            <person name="Xu Z."/>
        </authorList>
    </citation>
    <scope>NUCLEOTIDE SEQUENCE</scope>
    <source>
        <strain evidence="9">A2</strain>
    </source>
</reference>
<evidence type="ECO:0000256" key="5">
    <source>
        <dbReference type="ARBA" id="ARBA00023239"/>
    </source>
</evidence>
<feature type="binding site" evidence="6">
    <location>
        <position position="175"/>
    </location>
    <ligand>
        <name>(6S)-NADPHX</name>
        <dbReference type="ChEBI" id="CHEBI:64076"/>
    </ligand>
</feature>
<dbReference type="InterPro" id="IPR029056">
    <property type="entry name" value="Ribokinase-like"/>
</dbReference>
<dbReference type="Gene3D" id="3.40.1190.20">
    <property type="match status" value="1"/>
</dbReference>
<dbReference type="GO" id="GO:0046496">
    <property type="term" value="P:nicotinamide nucleotide metabolic process"/>
    <property type="evidence" value="ECO:0007669"/>
    <property type="project" value="UniProtKB-UniRule"/>
</dbReference>
<evidence type="ECO:0000313" key="9">
    <source>
        <dbReference type="EMBL" id="MBO1806613.1"/>
    </source>
</evidence>
<evidence type="ECO:0000256" key="7">
    <source>
        <dbReference type="SAM" id="MobiDB-lite"/>
    </source>
</evidence>
<evidence type="ECO:0000256" key="6">
    <source>
        <dbReference type="HAMAP-Rule" id="MF_01965"/>
    </source>
</evidence>
<keyword evidence="4 6" id="KW-0520">NAD</keyword>
<keyword evidence="2 6" id="KW-0067">ATP-binding</keyword>
<dbReference type="EMBL" id="JAGDYL010000046">
    <property type="protein sequence ID" value="MBO1806613.1"/>
    <property type="molecule type" value="Genomic_DNA"/>
</dbReference>
<dbReference type="GO" id="GO:0005524">
    <property type="term" value="F:ATP binding"/>
    <property type="evidence" value="ECO:0007669"/>
    <property type="project" value="UniProtKB-KW"/>
</dbReference>
<evidence type="ECO:0000256" key="1">
    <source>
        <dbReference type="ARBA" id="ARBA00022741"/>
    </source>
</evidence>
<dbReference type="EC" id="4.2.1.136" evidence="6"/>
<dbReference type="CDD" id="cd01171">
    <property type="entry name" value="YXKO-related"/>
    <property type="match status" value="1"/>
</dbReference>
<comment type="similarity">
    <text evidence="6">Belongs to the NnrD/CARKD family.</text>
</comment>
<dbReference type="RefSeq" id="WP_208047063.1">
    <property type="nucleotide sequence ID" value="NZ_JAGDYL010000046.1"/>
</dbReference>
<feature type="binding site" evidence="6">
    <location>
        <position position="42"/>
    </location>
    <ligand>
        <name>(6S)-NADPHX</name>
        <dbReference type="ChEBI" id="CHEBI:64076"/>
    </ligand>
</feature>
<dbReference type="GO" id="GO:0052856">
    <property type="term" value="F:NAD(P)HX epimerase activity"/>
    <property type="evidence" value="ECO:0007669"/>
    <property type="project" value="TreeGrafter"/>
</dbReference>
<comment type="subunit">
    <text evidence="6">Homotetramer.</text>
</comment>
<comment type="catalytic activity">
    <reaction evidence="6">
        <text>(6S)-NADHX + ADP = AMP + phosphate + NADH + H(+)</text>
        <dbReference type="Rhea" id="RHEA:32223"/>
        <dbReference type="ChEBI" id="CHEBI:15378"/>
        <dbReference type="ChEBI" id="CHEBI:43474"/>
        <dbReference type="ChEBI" id="CHEBI:57945"/>
        <dbReference type="ChEBI" id="CHEBI:64074"/>
        <dbReference type="ChEBI" id="CHEBI:456215"/>
        <dbReference type="ChEBI" id="CHEBI:456216"/>
        <dbReference type="EC" id="4.2.1.136"/>
    </reaction>
</comment>
<dbReference type="GO" id="GO:0052855">
    <property type="term" value="F:ADP-dependent NAD(P)H-hydrate dehydratase activity"/>
    <property type="evidence" value="ECO:0007669"/>
    <property type="project" value="UniProtKB-UniRule"/>
</dbReference>
<keyword evidence="3 6" id="KW-0521">NADP</keyword>
<dbReference type="GO" id="GO:0110051">
    <property type="term" value="P:metabolite repair"/>
    <property type="evidence" value="ECO:0007669"/>
    <property type="project" value="TreeGrafter"/>
</dbReference>
<comment type="catalytic activity">
    <reaction evidence="6">
        <text>(6S)-NADPHX + ADP = AMP + phosphate + NADPH + H(+)</text>
        <dbReference type="Rhea" id="RHEA:32235"/>
        <dbReference type="ChEBI" id="CHEBI:15378"/>
        <dbReference type="ChEBI" id="CHEBI:43474"/>
        <dbReference type="ChEBI" id="CHEBI:57783"/>
        <dbReference type="ChEBI" id="CHEBI:64076"/>
        <dbReference type="ChEBI" id="CHEBI:456215"/>
        <dbReference type="ChEBI" id="CHEBI:456216"/>
        <dbReference type="EC" id="4.2.1.136"/>
    </reaction>
</comment>
<keyword evidence="10" id="KW-1185">Reference proteome</keyword>
<name>A0A939M0S3_9MICO</name>
<dbReference type="SUPFAM" id="SSF53613">
    <property type="entry name" value="Ribokinase-like"/>
    <property type="match status" value="1"/>
</dbReference>
<comment type="caution">
    <text evidence="9">The sequence shown here is derived from an EMBL/GenBank/DDBJ whole genome shotgun (WGS) entry which is preliminary data.</text>
</comment>
<evidence type="ECO:0000256" key="2">
    <source>
        <dbReference type="ARBA" id="ARBA00022840"/>
    </source>
</evidence>
<feature type="binding site" evidence="6">
    <location>
        <position position="256"/>
    </location>
    <ligand>
        <name>AMP</name>
        <dbReference type="ChEBI" id="CHEBI:456215"/>
    </ligand>
</feature>
<evidence type="ECO:0000256" key="4">
    <source>
        <dbReference type="ARBA" id="ARBA00023027"/>
    </source>
</evidence>
<dbReference type="InterPro" id="IPR017953">
    <property type="entry name" value="Carbohydrate_kinase_pred_CS"/>
</dbReference>
<dbReference type="PANTHER" id="PTHR12592">
    <property type="entry name" value="ATP-DEPENDENT (S)-NAD(P)H-HYDRATE DEHYDRATASE FAMILY MEMBER"/>
    <property type="match status" value="1"/>
</dbReference>
<comment type="function">
    <text evidence="6">Catalyzes the dehydration of the S-form of NAD(P)HX at the expense of ADP, which is converted to AMP. Together with NAD(P)HX epimerase, which catalyzes the epimerization of the S- and R-forms, the enzyme allows the repair of both epimers of NAD(P)HX, a damaged form of NAD(P)H that is a result of enzymatic or heat-dependent hydration.</text>
</comment>
<keyword evidence="1 6" id="KW-0547">Nucleotide-binding</keyword>
<dbReference type="InterPro" id="IPR000631">
    <property type="entry name" value="CARKD"/>
</dbReference>
<dbReference type="Pfam" id="PF01256">
    <property type="entry name" value="Carb_kinase"/>
    <property type="match status" value="1"/>
</dbReference>
<keyword evidence="5 6" id="KW-0456">Lyase</keyword>
<protein>
    <recommendedName>
        <fullName evidence="6">ADP-dependent (S)-NAD(P)H-hydrate dehydratase</fullName>
        <ecNumber evidence="6">4.2.1.136</ecNumber>
    </recommendedName>
    <alternativeName>
        <fullName evidence="6">ADP-dependent NAD(P)HX dehydratase</fullName>
    </alternativeName>
</protein>
<gene>
    <name evidence="6" type="primary">nnrD</name>
    <name evidence="9" type="ORF">J4H91_15030</name>
</gene>
<sequence length="364" mass="35636">MPLERWSAERTAARLRAPGPADDKYRRGVLGVRTGSADYPGAAVLGVTAAWRAGIGMLRYVPPTEGSGGAPSASDAPPRGAGLPDPAAAVLAVRPETVFGEPAGRPCDAWLIGSGTDPASRSAAETAALRELLRGDAPVVVDAGALGLATEAAGARGGEGSLPPGPAAPMILTPHRGEFERLWEACGLGGLPVGWPRREDPAAADAEVLAEGASRLAARLGATVLLKGSTTIAAAPTGDAAAVGPATPWLATAGTGDVLAGALGALVACDAEAVRRDPSLLRDLGAAAAQLHDAAARIASGDCGSSDYGADACGAGCGDSAGGGAGFGGAAEAANRGRPITALDVAEALPLAFARLSASGARTG</sequence>
<dbReference type="PROSITE" id="PS51383">
    <property type="entry name" value="YJEF_C_3"/>
    <property type="match status" value="1"/>
</dbReference>
<feature type="binding site" evidence="6">
    <location>
        <begin position="227"/>
        <end position="231"/>
    </location>
    <ligand>
        <name>AMP</name>
        <dbReference type="ChEBI" id="CHEBI:456215"/>
    </ligand>
</feature>
<feature type="region of interest" description="Disordered" evidence="7">
    <location>
        <begin position="65"/>
        <end position="85"/>
    </location>
</feature>
<dbReference type="AlphaFoldDB" id="A0A939M0S3"/>
<evidence type="ECO:0000256" key="3">
    <source>
        <dbReference type="ARBA" id="ARBA00022857"/>
    </source>
</evidence>
<evidence type="ECO:0000259" key="8">
    <source>
        <dbReference type="PROSITE" id="PS51383"/>
    </source>
</evidence>
<comment type="cofactor">
    <cofactor evidence="6">
        <name>Mg(2+)</name>
        <dbReference type="ChEBI" id="CHEBI:18420"/>
    </cofactor>
</comment>
<dbReference type="HAMAP" id="MF_01965">
    <property type="entry name" value="NADHX_dehydratase"/>
    <property type="match status" value="1"/>
</dbReference>
<accession>A0A939M0S3</accession>
<dbReference type="PANTHER" id="PTHR12592:SF0">
    <property type="entry name" value="ATP-DEPENDENT (S)-NAD(P)H-HYDRATE DEHYDRATASE"/>
    <property type="match status" value="1"/>
</dbReference>
<dbReference type="PROSITE" id="PS01050">
    <property type="entry name" value="YJEF_C_2"/>
    <property type="match status" value="1"/>
</dbReference>
<feature type="binding site" evidence="6">
    <location>
        <position position="115"/>
    </location>
    <ligand>
        <name>(6S)-NADPHX</name>
        <dbReference type="ChEBI" id="CHEBI:64076"/>
    </ligand>
</feature>
<organism evidence="9 10">
    <name type="scientific">Leucobacter ruminantium</name>
    <dbReference type="NCBI Taxonomy" id="1289170"/>
    <lineage>
        <taxon>Bacteria</taxon>
        <taxon>Bacillati</taxon>
        <taxon>Actinomycetota</taxon>
        <taxon>Actinomycetes</taxon>
        <taxon>Micrococcales</taxon>
        <taxon>Microbacteriaceae</taxon>
        <taxon>Leucobacter</taxon>
    </lineage>
</organism>
<evidence type="ECO:0000313" key="10">
    <source>
        <dbReference type="Proteomes" id="UP000664398"/>
    </source>
</evidence>
<dbReference type="Proteomes" id="UP000664398">
    <property type="component" value="Unassembled WGS sequence"/>
</dbReference>
<feature type="domain" description="YjeF C-terminal" evidence="8">
    <location>
        <begin position="7"/>
        <end position="356"/>
    </location>
</feature>
<proteinExistence type="inferred from homology"/>